<dbReference type="PANTHER" id="PTHR31646:SF1">
    <property type="entry name" value="ALPHA-1,2-MANNOSYLTRANSFERASE MNN2"/>
    <property type="match status" value="1"/>
</dbReference>
<keyword evidence="6" id="KW-0735">Signal-anchor</keyword>
<feature type="compositionally biased region" description="Basic and acidic residues" evidence="10">
    <location>
        <begin position="432"/>
        <end position="444"/>
    </location>
</feature>
<evidence type="ECO:0000256" key="3">
    <source>
        <dbReference type="ARBA" id="ARBA00009105"/>
    </source>
</evidence>
<dbReference type="Pfam" id="PF11051">
    <property type="entry name" value="Mannosyl_trans3"/>
    <property type="match status" value="2"/>
</dbReference>
<keyword evidence="13" id="KW-1185">Reference proteome</keyword>
<evidence type="ECO:0000256" key="10">
    <source>
        <dbReference type="SAM" id="MobiDB-lite"/>
    </source>
</evidence>
<accession>A0ABR1HY35</accession>
<keyword evidence="8" id="KW-0333">Golgi apparatus</keyword>
<dbReference type="GO" id="GO:0016757">
    <property type="term" value="F:glycosyltransferase activity"/>
    <property type="evidence" value="ECO:0007669"/>
    <property type="project" value="UniProtKB-KW"/>
</dbReference>
<evidence type="ECO:0000256" key="6">
    <source>
        <dbReference type="ARBA" id="ARBA00022968"/>
    </source>
</evidence>
<dbReference type="PANTHER" id="PTHR31646">
    <property type="entry name" value="ALPHA-1,2-MANNOSYLTRANSFERASE MNN2"/>
    <property type="match status" value="1"/>
</dbReference>
<dbReference type="Proteomes" id="UP001498421">
    <property type="component" value="Unassembled WGS sequence"/>
</dbReference>
<comment type="similarity">
    <text evidence="3">Belongs to the MNN1/MNT family.</text>
</comment>
<comment type="pathway">
    <text evidence="2">Protein modification; protein glycosylation.</text>
</comment>
<organism evidence="12 13">
    <name type="scientific">Neonectria magnoliae</name>
    <dbReference type="NCBI Taxonomy" id="2732573"/>
    <lineage>
        <taxon>Eukaryota</taxon>
        <taxon>Fungi</taxon>
        <taxon>Dikarya</taxon>
        <taxon>Ascomycota</taxon>
        <taxon>Pezizomycotina</taxon>
        <taxon>Sordariomycetes</taxon>
        <taxon>Hypocreomycetidae</taxon>
        <taxon>Hypocreales</taxon>
        <taxon>Nectriaceae</taxon>
        <taxon>Neonectria</taxon>
    </lineage>
</organism>
<feature type="region of interest" description="Disordered" evidence="10">
    <location>
        <begin position="427"/>
        <end position="447"/>
    </location>
</feature>
<feature type="transmembrane region" description="Helical" evidence="11">
    <location>
        <begin position="25"/>
        <end position="44"/>
    </location>
</feature>
<comment type="caution">
    <text evidence="12">The sequence shown here is derived from an EMBL/GenBank/DDBJ whole genome shotgun (WGS) entry which is preliminary data.</text>
</comment>
<keyword evidence="5 11" id="KW-0812">Transmembrane</keyword>
<keyword evidence="4" id="KW-0808">Transferase</keyword>
<keyword evidence="12" id="KW-0328">Glycosyltransferase</keyword>
<feature type="compositionally biased region" description="Polar residues" evidence="10">
    <location>
        <begin position="68"/>
        <end position="79"/>
    </location>
</feature>
<dbReference type="SUPFAM" id="SSF53448">
    <property type="entry name" value="Nucleotide-diphospho-sugar transferases"/>
    <property type="match status" value="1"/>
</dbReference>
<gene>
    <name evidence="12" type="primary">MNN2_1</name>
    <name evidence="12" type="ORF">QQZ08_007593</name>
</gene>
<evidence type="ECO:0000256" key="9">
    <source>
        <dbReference type="ARBA" id="ARBA00023136"/>
    </source>
</evidence>
<keyword evidence="9 11" id="KW-0472">Membrane</keyword>
<evidence type="ECO:0000313" key="13">
    <source>
        <dbReference type="Proteomes" id="UP001498421"/>
    </source>
</evidence>
<proteinExistence type="inferred from homology"/>
<sequence length="536" mass="60880">MFPWLKEGVLSNTTCALPRLPRWPAVKFVAVFVLLTFVLSLWELSSRLSANYQRVATDATTPEEPQASGLSSTSRNGTNVTVTVTPEALRVTGPSSEMLEFWSQLATKLYETKPIADKISAPGPLGRDNFDPFGATPQTYTDVLDVPDDQFQSLRQKHEDFVESIKLLAPKVPYIRDTRGVVITSKASSYGIAVTAILMLRHIGSKLPVQLFLDSTNEHERERCDRSLSELQVKCLNMDDYLRSPENSSWTTPKLAKFQFKSFSILFSSFQEVLFLDADAFPIRQPDYLFEAEPYKSHGLVTWPDFWLPTISPIFYNITGTQMPNVTLKSRSSESGVMLYDKARHADSLLLAVYYNFYGPKFYYQLQSQGAWGSGDKETFLQGAMALGNPVWQVKTPPEMITPEDINYGSGIWQADPEQDWMLDSTAAQSDKSQERRAESEGENGRNTTRTMFAHLNRVKIDTRRLTQFVGDLLSKEEDETVSRIWGPDSESVVEVAGYDLEKVIWEEIIKANCEHSFLHECERIRDYYDEVFTKE</sequence>
<feature type="region of interest" description="Disordered" evidence="10">
    <location>
        <begin position="57"/>
        <end position="79"/>
    </location>
</feature>
<name>A0ABR1HY35_9HYPO</name>
<comment type="subcellular location">
    <subcellularLocation>
        <location evidence="1">Golgi apparatus membrane</location>
        <topology evidence="1">Single-pass type II membrane protein</topology>
    </subcellularLocation>
</comment>
<keyword evidence="7 11" id="KW-1133">Transmembrane helix</keyword>
<dbReference type="InterPro" id="IPR029044">
    <property type="entry name" value="Nucleotide-diphossugar_trans"/>
</dbReference>
<evidence type="ECO:0000256" key="2">
    <source>
        <dbReference type="ARBA" id="ARBA00004922"/>
    </source>
</evidence>
<evidence type="ECO:0000256" key="5">
    <source>
        <dbReference type="ARBA" id="ARBA00022692"/>
    </source>
</evidence>
<evidence type="ECO:0000256" key="7">
    <source>
        <dbReference type="ARBA" id="ARBA00022989"/>
    </source>
</evidence>
<evidence type="ECO:0000313" key="12">
    <source>
        <dbReference type="EMBL" id="KAK7425879.1"/>
    </source>
</evidence>
<reference evidence="12 13" key="1">
    <citation type="journal article" date="2025" name="Microbiol. Resour. Announc.">
        <title>Draft genome sequences for Neonectria magnoliae and Neonectria punicea, canker pathogens of Liriodendron tulipifera and Acer saccharum in West Virginia.</title>
        <authorList>
            <person name="Petronek H.M."/>
            <person name="Kasson M.T."/>
            <person name="Metheny A.M."/>
            <person name="Stauder C.M."/>
            <person name="Lovett B."/>
            <person name="Lynch S.C."/>
            <person name="Garnas J.R."/>
            <person name="Kasson L.R."/>
            <person name="Stajich J.E."/>
        </authorList>
    </citation>
    <scope>NUCLEOTIDE SEQUENCE [LARGE SCALE GENOMIC DNA]</scope>
    <source>
        <strain evidence="12 13">NRRL 64651</strain>
    </source>
</reference>
<evidence type="ECO:0000256" key="8">
    <source>
        <dbReference type="ARBA" id="ARBA00023034"/>
    </source>
</evidence>
<dbReference type="Gene3D" id="3.90.550.10">
    <property type="entry name" value="Spore Coat Polysaccharide Biosynthesis Protein SpsA, Chain A"/>
    <property type="match status" value="1"/>
</dbReference>
<dbReference type="EMBL" id="JAZAVK010000074">
    <property type="protein sequence ID" value="KAK7425879.1"/>
    <property type="molecule type" value="Genomic_DNA"/>
</dbReference>
<evidence type="ECO:0000256" key="11">
    <source>
        <dbReference type="SAM" id="Phobius"/>
    </source>
</evidence>
<protein>
    <submittedName>
        <fullName evidence="12">Mannosyltransferase</fullName>
    </submittedName>
</protein>
<dbReference type="InterPro" id="IPR022751">
    <property type="entry name" value="Alpha_mannosyltransferase"/>
</dbReference>
<evidence type="ECO:0000256" key="4">
    <source>
        <dbReference type="ARBA" id="ARBA00022679"/>
    </source>
</evidence>
<evidence type="ECO:0000256" key="1">
    <source>
        <dbReference type="ARBA" id="ARBA00004323"/>
    </source>
</evidence>